<dbReference type="AlphaFoldDB" id="A0A1U9Z997"/>
<dbReference type="EMBL" id="CP020332">
    <property type="protein sequence ID" value="AQZ54265.1"/>
    <property type="molecule type" value="Genomic_DNA"/>
</dbReference>
<evidence type="ECO:0000256" key="1">
    <source>
        <dbReference type="SAM" id="SignalP"/>
    </source>
</evidence>
<dbReference type="OrthoDB" id="7800405at2"/>
<evidence type="ECO:0000313" key="3">
    <source>
        <dbReference type="Proteomes" id="UP000191135"/>
    </source>
</evidence>
<keyword evidence="3" id="KW-1185">Reference proteome</keyword>
<dbReference type="KEGG" id="mmed:Mame_04973"/>
<geneLocation type="plasmid" evidence="3">
    <name>pmm259</name>
</geneLocation>
<dbReference type="RefSeq" id="WP_018067333.1">
    <property type="nucleotide sequence ID" value="NZ_AQWH01000038.1"/>
</dbReference>
<feature type="signal peptide" evidence="1">
    <location>
        <begin position="1"/>
        <end position="23"/>
    </location>
</feature>
<sequence precursor="true">MKHLIYGLLVSVASVGLAQTAEAACSCGGVRNIVAQYSNKTIQDVNDHTTDVGQQIADTILKGVAQLSAYSDRSVEAQKRIEDAAQLNDTLRARQEARGQAESGRYDPAASACFDLSGLMQFGGGTASYGVGGTDVSNLSRNRSRGNGAEGQAVSQGGLAIANAIIKDRDELEDVGGFKDPTSDIRFLTDAQTLDTSEGKVAQAYARMVNNMVDPIPAKPITEGEAKTPAGKAQMAARQVDATRRSASHAILSYLGDLSAPTGSSELAEWAKKAAPTNYPYEIGDKVSKLQALDIFVESRFPNPEWHQAVAKMSPEAVERENLLTNALQLYVSWERFGLERRQAAALSALLALQLDDRDSRTTVIPVND</sequence>
<name>A0A1U9Z997_9HYPH</name>
<accession>A0A1U9Z997</accession>
<feature type="chain" id="PRO_5010690918" evidence="1">
    <location>
        <begin position="24"/>
        <end position="369"/>
    </location>
</feature>
<keyword evidence="2" id="KW-0614">Plasmid</keyword>
<reference evidence="2 3" key="1">
    <citation type="submission" date="2017-03" db="EMBL/GenBank/DDBJ databases">
        <title>Foreign affairs: Plasmid Transfer between Roseobacters and Rhizobia.</title>
        <authorList>
            <person name="Bartling P."/>
            <person name="Bunk B."/>
            <person name="Overmann J."/>
            <person name="Brinkmann H."/>
            <person name="Petersen J."/>
        </authorList>
    </citation>
    <scope>NUCLEOTIDE SEQUENCE [LARGE SCALE GENOMIC DNA]</scope>
    <source>
        <strain evidence="2 3">MACL11</strain>
        <plasmid evidence="3">Plasmid pmm259</plasmid>
    </source>
</reference>
<dbReference type="Proteomes" id="UP000191135">
    <property type="component" value="Plasmid pMM259"/>
</dbReference>
<keyword evidence="1" id="KW-0732">Signal</keyword>
<organism evidence="2 3">
    <name type="scientific">Martelella mediterranea DSM 17316</name>
    <dbReference type="NCBI Taxonomy" id="1122214"/>
    <lineage>
        <taxon>Bacteria</taxon>
        <taxon>Pseudomonadati</taxon>
        <taxon>Pseudomonadota</taxon>
        <taxon>Alphaproteobacteria</taxon>
        <taxon>Hyphomicrobiales</taxon>
        <taxon>Aurantimonadaceae</taxon>
        <taxon>Martelella</taxon>
    </lineage>
</organism>
<gene>
    <name evidence="2" type="ORF">Mame_04973</name>
</gene>
<evidence type="ECO:0000313" key="2">
    <source>
        <dbReference type="EMBL" id="AQZ54265.1"/>
    </source>
</evidence>
<protein>
    <submittedName>
        <fullName evidence="2">Uncharacterized protein</fullName>
    </submittedName>
</protein>
<proteinExistence type="predicted"/>